<dbReference type="Proteomes" id="UP000585474">
    <property type="component" value="Unassembled WGS sequence"/>
</dbReference>
<sequence length="360" mass="41985">MYARLEDNLKASRTSFGNILPKRWHIQKQKKSTKDHERRDEHLKEFVDQEKTKVEKDEVRLNLRFNHDRDETDDALEEDLPLGTIHMIMGPNHHDIENRIRGEIHITKQIHDVLSIQPVEKKPRQGLFKPRSITFNKVDLKLVQHPHSDPFAIQPRVHGYDVKRVLVNSDSLVERLVTQDEMSCLHTAPAMKEVQLVEEERELLEDVGKTLKAKVVEDIIRYELNKPSSRCYFLIGSNMKERQRIELINFLKANIKFFTWTPYEMPKIDPSFIKHVLNVMPEAHLMKRWGRRSTTKHVDTVIKEGKKLNEVGKELSTEPAPKGPEVLKEPPQDVEALMTKNIAEGPEVLKEPPHIDHVKP</sequence>
<name>A0A7J0DC08_9ERIC</name>
<dbReference type="AlphaFoldDB" id="A0A7J0DC08"/>
<organism evidence="2 3">
    <name type="scientific">Actinidia rufa</name>
    <dbReference type="NCBI Taxonomy" id="165716"/>
    <lineage>
        <taxon>Eukaryota</taxon>
        <taxon>Viridiplantae</taxon>
        <taxon>Streptophyta</taxon>
        <taxon>Embryophyta</taxon>
        <taxon>Tracheophyta</taxon>
        <taxon>Spermatophyta</taxon>
        <taxon>Magnoliopsida</taxon>
        <taxon>eudicotyledons</taxon>
        <taxon>Gunneridae</taxon>
        <taxon>Pentapetalae</taxon>
        <taxon>asterids</taxon>
        <taxon>Ericales</taxon>
        <taxon>Actinidiaceae</taxon>
        <taxon>Actinidia</taxon>
    </lineage>
</organism>
<proteinExistence type="predicted"/>
<keyword evidence="3" id="KW-1185">Reference proteome</keyword>
<dbReference type="EMBL" id="BJWL01000131">
    <property type="protein sequence ID" value="GFS30822.1"/>
    <property type="molecule type" value="Genomic_DNA"/>
</dbReference>
<evidence type="ECO:0000256" key="1">
    <source>
        <dbReference type="SAM" id="MobiDB-lite"/>
    </source>
</evidence>
<gene>
    <name evidence="2" type="ORF">Acr_00g0014350</name>
</gene>
<feature type="region of interest" description="Disordered" evidence="1">
    <location>
        <begin position="310"/>
        <end position="331"/>
    </location>
</feature>
<comment type="caution">
    <text evidence="2">The sequence shown here is derived from an EMBL/GenBank/DDBJ whole genome shotgun (WGS) entry which is preliminary data.</text>
</comment>
<protein>
    <submittedName>
        <fullName evidence="2">Uncharacterized protein</fullName>
    </submittedName>
</protein>
<evidence type="ECO:0000313" key="2">
    <source>
        <dbReference type="EMBL" id="GFS30822.1"/>
    </source>
</evidence>
<reference evidence="3" key="1">
    <citation type="submission" date="2019-07" db="EMBL/GenBank/DDBJ databases">
        <title>De Novo Assembly of kiwifruit Actinidia rufa.</title>
        <authorList>
            <person name="Sugita-Konishi S."/>
            <person name="Sato K."/>
            <person name="Mori E."/>
            <person name="Abe Y."/>
            <person name="Kisaki G."/>
            <person name="Hamano K."/>
            <person name="Suezawa K."/>
            <person name="Otani M."/>
            <person name="Fukuda T."/>
            <person name="Manabe T."/>
            <person name="Gomi K."/>
            <person name="Tabuchi M."/>
            <person name="Akimitsu K."/>
            <person name="Kataoka I."/>
        </authorList>
    </citation>
    <scope>NUCLEOTIDE SEQUENCE [LARGE SCALE GENOMIC DNA]</scope>
    <source>
        <strain evidence="3">cv. Fuchu</strain>
    </source>
</reference>
<accession>A0A7J0DC08</accession>
<evidence type="ECO:0000313" key="3">
    <source>
        <dbReference type="Proteomes" id="UP000585474"/>
    </source>
</evidence>